<keyword evidence="3" id="KW-0645">Protease</keyword>
<evidence type="ECO:0000313" key="3">
    <source>
        <dbReference type="EMBL" id="PWN64190.1"/>
    </source>
</evidence>
<dbReference type="GO" id="GO:0006508">
    <property type="term" value="P:proteolysis"/>
    <property type="evidence" value="ECO:0007669"/>
    <property type="project" value="UniProtKB-KW"/>
</dbReference>
<keyword evidence="3" id="KW-0482">Metalloprotease</keyword>
<organism evidence="3 4">
    <name type="scientific">Chryseobacterium viscerum</name>
    <dbReference type="NCBI Taxonomy" id="1037377"/>
    <lineage>
        <taxon>Bacteria</taxon>
        <taxon>Pseudomonadati</taxon>
        <taxon>Bacteroidota</taxon>
        <taxon>Flavobacteriia</taxon>
        <taxon>Flavobacteriales</taxon>
        <taxon>Weeksellaceae</taxon>
        <taxon>Chryseobacterium group</taxon>
        <taxon>Chryseobacterium</taxon>
    </lineage>
</organism>
<feature type="transmembrane region" description="Helical" evidence="1">
    <location>
        <begin position="122"/>
        <end position="142"/>
    </location>
</feature>
<evidence type="ECO:0000259" key="2">
    <source>
        <dbReference type="Pfam" id="PF02517"/>
    </source>
</evidence>
<protein>
    <submittedName>
        <fullName evidence="3">CPBP family intramembrane metalloprotease</fullName>
    </submittedName>
</protein>
<keyword evidence="1" id="KW-0472">Membrane</keyword>
<dbReference type="GO" id="GO:0080120">
    <property type="term" value="P:CAAX-box protein maturation"/>
    <property type="evidence" value="ECO:0007669"/>
    <property type="project" value="UniProtKB-ARBA"/>
</dbReference>
<feature type="domain" description="CAAX prenyl protease 2/Lysostaphin resistance protein A-like" evidence="2">
    <location>
        <begin position="44"/>
        <end position="136"/>
    </location>
</feature>
<feature type="transmembrane region" description="Helical" evidence="1">
    <location>
        <begin position="96"/>
        <end position="116"/>
    </location>
</feature>
<comment type="caution">
    <text evidence="3">The sequence shown here is derived from an EMBL/GenBank/DDBJ whole genome shotgun (WGS) entry which is preliminary data.</text>
</comment>
<reference evidence="3 4" key="1">
    <citation type="submission" date="2018-04" db="EMBL/GenBank/DDBJ databases">
        <title>Chryseobacterium oncorhynchi 701B-08T from rainbow trout, and Chryseobacterium viscerum 687B-08T from diseased fish.</title>
        <authorList>
            <person name="Jeong J.-J."/>
            <person name="Lee Y.J."/>
            <person name="Pathiraja D."/>
            <person name="Park B."/>
            <person name="Choi I.-G."/>
            <person name="Kim K.D."/>
        </authorList>
    </citation>
    <scope>NUCLEOTIDE SEQUENCE [LARGE SCALE GENOMIC DNA]</scope>
    <source>
        <strain evidence="3 4">687B-08</strain>
    </source>
</reference>
<dbReference type="Proteomes" id="UP000236413">
    <property type="component" value="Unassembled WGS sequence"/>
</dbReference>
<feature type="transmembrane region" description="Helical" evidence="1">
    <location>
        <begin position="45"/>
        <end position="65"/>
    </location>
</feature>
<dbReference type="Pfam" id="PF02517">
    <property type="entry name" value="Rce1-like"/>
    <property type="match status" value="1"/>
</dbReference>
<keyword evidence="1" id="KW-0812">Transmembrane</keyword>
<feature type="transmembrane region" description="Helical" evidence="1">
    <location>
        <begin position="6"/>
        <end position="24"/>
    </location>
</feature>
<keyword evidence="1" id="KW-1133">Transmembrane helix</keyword>
<evidence type="ECO:0000313" key="4">
    <source>
        <dbReference type="Proteomes" id="UP000236413"/>
    </source>
</evidence>
<evidence type="ECO:0000256" key="1">
    <source>
        <dbReference type="SAM" id="Phobius"/>
    </source>
</evidence>
<dbReference type="GO" id="GO:0008237">
    <property type="term" value="F:metallopeptidase activity"/>
    <property type="evidence" value="ECO:0007669"/>
    <property type="project" value="UniProtKB-KW"/>
</dbReference>
<gene>
    <name evidence="3" type="ORF">C1634_006235</name>
</gene>
<dbReference type="InterPro" id="IPR003675">
    <property type="entry name" value="Rce1/LyrA-like_dom"/>
</dbReference>
<keyword evidence="3" id="KW-0378">Hydrolase</keyword>
<dbReference type="AlphaFoldDB" id="A0A316WZX8"/>
<name>A0A316WZX8_9FLAO</name>
<dbReference type="EMBL" id="PPEG02000002">
    <property type="protein sequence ID" value="PWN64190.1"/>
    <property type="molecule type" value="Genomic_DNA"/>
</dbReference>
<sequence>MKNTYIFISFLFIAIINGYFFNFLNDSFFHLKDSMHDDISKEEMAFLAVLVAPFLETLFFQFLFYKVLTGWLGLKNDVVCILIMSLAFSQMHWYNWLYVVMTFFGGLILNTFYITFRGRTRYYFMITVLFHALYNLYGVLFVK</sequence>
<dbReference type="GO" id="GO:0004175">
    <property type="term" value="F:endopeptidase activity"/>
    <property type="evidence" value="ECO:0007669"/>
    <property type="project" value="UniProtKB-ARBA"/>
</dbReference>
<proteinExistence type="predicted"/>
<dbReference type="RefSeq" id="WP_103234133.1">
    <property type="nucleotide sequence ID" value="NZ_PPEG02000002.1"/>
</dbReference>
<accession>A0A316WZX8</accession>